<comment type="caution">
    <text evidence="2">The sequence shown here is derived from an EMBL/GenBank/DDBJ whole genome shotgun (WGS) entry which is preliminary data.</text>
</comment>
<feature type="compositionally biased region" description="Basic and acidic residues" evidence="1">
    <location>
        <begin position="137"/>
        <end position="147"/>
    </location>
</feature>
<organism evidence="2 3">
    <name type="scientific">Colletotrichum sojae</name>
    <dbReference type="NCBI Taxonomy" id="2175907"/>
    <lineage>
        <taxon>Eukaryota</taxon>
        <taxon>Fungi</taxon>
        <taxon>Dikarya</taxon>
        <taxon>Ascomycota</taxon>
        <taxon>Pezizomycotina</taxon>
        <taxon>Sordariomycetes</taxon>
        <taxon>Hypocreomycetidae</taxon>
        <taxon>Glomerellales</taxon>
        <taxon>Glomerellaceae</taxon>
        <taxon>Colletotrichum</taxon>
        <taxon>Colletotrichum orchidearum species complex</taxon>
    </lineage>
</organism>
<feature type="region of interest" description="Disordered" evidence="1">
    <location>
        <begin position="64"/>
        <end position="89"/>
    </location>
</feature>
<feature type="compositionally biased region" description="Basic and acidic residues" evidence="1">
    <location>
        <begin position="66"/>
        <end position="86"/>
    </location>
</feature>
<dbReference type="EMBL" id="WIGN01000050">
    <property type="protein sequence ID" value="KAF6813749.1"/>
    <property type="molecule type" value="Genomic_DNA"/>
</dbReference>
<evidence type="ECO:0000313" key="2">
    <source>
        <dbReference type="EMBL" id="KAF6813749.1"/>
    </source>
</evidence>
<accession>A0A8H6JID3</accession>
<dbReference type="Proteomes" id="UP000652219">
    <property type="component" value="Unassembled WGS sequence"/>
</dbReference>
<evidence type="ECO:0000313" key="3">
    <source>
        <dbReference type="Proteomes" id="UP000652219"/>
    </source>
</evidence>
<protein>
    <submittedName>
        <fullName evidence="2">Uncharacterized protein</fullName>
    </submittedName>
</protein>
<evidence type="ECO:0000256" key="1">
    <source>
        <dbReference type="SAM" id="MobiDB-lite"/>
    </source>
</evidence>
<feature type="region of interest" description="Disordered" evidence="1">
    <location>
        <begin position="137"/>
        <end position="210"/>
    </location>
</feature>
<gene>
    <name evidence="2" type="ORF">CSOJ01_04475</name>
</gene>
<reference evidence="2 3" key="1">
    <citation type="journal article" date="2020" name="Phytopathology">
        <title>Genome Sequence Resources of Colletotrichum truncatum, C. plurivorum, C. musicola, and C. sojae: Four Species Pathogenic to Soybean (Glycine max).</title>
        <authorList>
            <person name="Rogerio F."/>
            <person name="Boufleur T.R."/>
            <person name="Ciampi-Guillardi M."/>
            <person name="Sukno S.A."/>
            <person name="Thon M.R."/>
            <person name="Massola Junior N.S."/>
            <person name="Baroncelli R."/>
        </authorList>
    </citation>
    <scope>NUCLEOTIDE SEQUENCE [LARGE SCALE GENOMIC DNA]</scope>
    <source>
        <strain evidence="2 3">LFN0009</strain>
    </source>
</reference>
<keyword evidence="3" id="KW-1185">Reference proteome</keyword>
<proteinExistence type="predicted"/>
<dbReference type="AlphaFoldDB" id="A0A8H6JID3"/>
<name>A0A8H6JID3_9PEZI</name>
<sequence>MQMPCHGQGEAHVERAQWALCIRMPSSSAEPVPGASSPWVTVGSQPRAELSLCRPYHNAQAGLSELIRRRDPTSSAQDEMRSEEQPRGVVWAATDSHHQSSISRPGGRRWCGGAALSNGLLAPLLEIRVLERHRVPTSDHISNERRSKAAQVRPSPDTPITRHAQGDKTLSAYRSALPSPQHHPAFGSSGQSKGTLQIRAEPVSRDTVRR</sequence>